<evidence type="ECO:0000259" key="1">
    <source>
        <dbReference type="Pfam" id="PF12697"/>
    </source>
</evidence>
<dbReference type="Pfam" id="PF12697">
    <property type="entry name" value="Abhydrolase_6"/>
    <property type="match status" value="1"/>
</dbReference>
<dbReference type="SUPFAM" id="SSF53474">
    <property type="entry name" value="alpha/beta-Hydrolases"/>
    <property type="match status" value="1"/>
</dbReference>
<comment type="caution">
    <text evidence="2">The sequence shown here is derived from an EMBL/GenBank/DDBJ whole genome shotgun (WGS) entry which is preliminary data.</text>
</comment>
<evidence type="ECO:0000313" key="3">
    <source>
        <dbReference type="Proteomes" id="UP000010953"/>
    </source>
</evidence>
<dbReference type="Proteomes" id="UP000010953">
    <property type="component" value="Unassembled WGS sequence"/>
</dbReference>
<reference evidence="2" key="1">
    <citation type="submission" date="2013-01" db="EMBL/GenBank/DDBJ databases">
        <title>Genome assembly of Mariniradius saccharolyticus AK6.</title>
        <authorList>
            <person name="Vaidya B."/>
            <person name="Khatri I."/>
            <person name="Tanuku N.R.S."/>
            <person name="Subramanian S."/>
            <person name="Pinnaka A."/>
        </authorList>
    </citation>
    <scope>NUCLEOTIDE SEQUENCE [LARGE SCALE GENOMIC DNA]</scope>
    <source>
        <strain evidence="2">AK6</strain>
    </source>
</reference>
<keyword evidence="3" id="KW-1185">Reference proteome</keyword>
<organism evidence="2 3">
    <name type="scientific">Mariniradius saccharolyticus AK6</name>
    <dbReference type="NCBI Taxonomy" id="1239962"/>
    <lineage>
        <taxon>Bacteria</taxon>
        <taxon>Pseudomonadati</taxon>
        <taxon>Bacteroidota</taxon>
        <taxon>Cytophagia</taxon>
        <taxon>Cytophagales</taxon>
        <taxon>Cyclobacteriaceae</taxon>
        <taxon>Mariniradius</taxon>
    </lineage>
</organism>
<dbReference type="InterPro" id="IPR029058">
    <property type="entry name" value="AB_hydrolase_fold"/>
</dbReference>
<dbReference type="InParanoid" id="M7XB92"/>
<protein>
    <recommendedName>
        <fullName evidence="1">AB hydrolase-1 domain-containing protein</fullName>
    </recommendedName>
</protein>
<dbReference type="InterPro" id="IPR000073">
    <property type="entry name" value="AB_hydrolase_1"/>
</dbReference>
<evidence type="ECO:0000313" key="2">
    <source>
        <dbReference type="EMBL" id="EMS34700.1"/>
    </source>
</evidence>
<dbReference type="STRING" id="1239962.C943_03387"/>
<sequence length="217" mass="24840">MGRAIFVFSGLGADERVFRKIQFQGFHVTHVKWILPLQNESIDSYANRILTQIASPNPILIGLSFGGIMVIEVAKLIWTEKVILISSAKTRDEIPFYFRLAGSIRLHRLIPAEFLKSSNFLSNWFFGAETPEEKALLKNILEDTDPVFLKWAIDKILTWKHFGPNPVQLNHLHGDRDRILPIRLVQSPIVIKGGGHLMTLDKHEVINRWLAEILKEN</sequence>
<proteinExistence type="predicted"/>
<accession>M7XB92</accession>
<name>M7XB92_9BACT</name>
<gene>
    <name evidence="2" type="ORF">C943_03387</name>
</gene>
<dbReference type="eggNOG" id="COG0596">
    <property type="taxonomic scope" value="Bacteria"/>
</dbReference>
<dbReference type="Gene3D" id="3.40.50.1820">
    <property type="entry name" value="alpha/beta hydrolase"/>
    <property type="match status" value="1"/>
</dbReference>
<feature type="domain" description="AB hydrolase-1" evidence="1">
    <location>
        <begin position="48"/>
        <end position="206"/>
    </location>
</feature>
<dbReference type="EMBL" id="AMZY02000005">
    <property type="protein sequence ID" value="EMS34700.1"/>
    <property type="molecule type" value="Genomic_DNA"/>
</dbReference>
<dbReference type="AlphaFoldDB" id="M7XB92"/>